<evidence type="ECO:0000256" key="5">
    <source>
        <dbReference type="ARBA" id="ARBA00022833"/>
    </source>
</evidence>
<feature type="domain" description="C2H2-type" evidence="9">
    <location>
        <begin position="119"/>
        <end position="147"/>
    </location>
</feature>
<dbReference type="GO" id="GO:0008270">
    <property type="term" value="F:zinc ion binding"/>
    <property type="evidence" value="ECO:0007669"/>
    <property type="project" value="UniProtKB-KW"/>
</dbReference>
<feature type="domain" description="C2H2-type" evidence="9">
    <location>
        <begin position="267"/>
        <end position="292"/>
    </location>
</feature>
<dbReference type="InterPro" id="IPR036236">
    <property type="entry name" value="Znf_C2H2_sf"/>
</dbReference>
<dbReference type="Proteomes" id="UP000092321">
    <property type="component" value="Unassembled WGS sequence"/>
</dbReference>
<dbReference type="GO" id="GO:0005634">
    <property type="term" value="C:nucleus"/>
    <property type="evidence" value="ECO:0007669"/>
    <property type="project" value="UniProtKB-SubCell"/>
</dbReference>
<name>A0A1B7THT7_9ASCO</name>
<keyword evidence="5" id="KW-0862">Zinc</keyword>
<dbReference type="PROSITE" id="PS50157">
    <property type="entry name" value="ZINC_FINGER_C2H2_2"/>
    <property type="match status" value="7"/>
</dbReference>
<organism evidence="10 11">
    <name type="scientific">Hanseniaspora valbyensis NRRL Y-1626</name>
    <dbReference type="NCBI Taxonomy" id="766949"/>
    <lineage>
        <taxon>Eukaryota</taxon>
        <taxon>Fungi</taxon>
        <taxon>Dikarya</taxon>
        <taxon>Ascomycota</taxon>
        <taxon>Saccharomycotina</taxon>
        <taxon>Saccharomycetes</taxon>
        <taxon>Saccharomycodales</taxon>
        <taxon>Saccharomycodaceae</taxon>
        <taxon>Hanseniaspora</taxon>
    </lineage>
</organism>
<dbReference type="GO" id="GO:0000981">
    <property type="term" value="F:DNA-binding transcription factor activity, RNA polymerase II-specific"/>
    <property type="evidence" value="ECO:0007669"/>
    <property type="project" value="TreeGrafter"/>
</dbReference>
<accession>A0A1B7THT7</accession>
<dbReference type="PROSITE" id="PS00028">
    <property type="entry name" value="ZINC_FINGER_C2H2_1"/>
    <property type="match status" value="8"/>
</dbReference>
<feature type="domain" description="C2H2-type" evidence="9">
    <location>
        <begin position="88"/>
        <end position="118"/>
    </location>
</feature>
<feature type="domain" description="C2H2-type" evidence="9">
    <location>
        <begin position="149"/>
        <end position="171"/>
    </location>
</feature>
<dbReference type="EMBL" id="LXPE01000004">
    <property type="protein sequence ID" value="OBA28205.1"/>
    <property type="molecule type" value="Genomic_DNA"/>
</dbReference>
<keyword evidence="2" id="KW-0479">Metal-binding</keyword>
<dbReference type="AlphaFoldDB" id="A0A1B7THT7"/>
<comment type="subcellular location">
    <subcellularLocation>
        <location evidence="1">Nucleus</location>
    </subcellularLocation>
</comment>
<dbReference type="OrthoDB" id="4748970at2759"/>
<keyword evidence="6" id="KW-0539">Nucleus</keyword>
<evidence type="ECO:0000256" key="1">
    <source>
        <dbReference type="ARBA" id="ARBA00004123"/>
    </source>
</evidence>
<keyword evidence="3" id="KW-0677">Repeat</keyword>
<dbReference type="SMART" id="SM00355">
    <property type="entry name" value="ZnF_C2H2"/>
    <property type="match status" value="9"/>
</dbReference>
<dbReference type="Pfam" id="PF00096">
    <property type="entry name" value="zf-C2H2"/>
    <property type="match status" value="2"/>
</dbReference>
<evidence type="ECO:0000256" key="7">
    <source>
        <dbReference type="PROSITE-ProRule" id="PRU00042"/>
    </source>
</evidence>
<evidence type="ECO:0000256" key="8">
    <source>
        <dbReference type="SAM" id="MobiDB-lite"/>
    </source>
</evidence>
<feature type="domain" description="C2H2-type" evidence="9">
    <location>
        <begin position="175"/>
        <end position="206"/>
    </location>
</feature>
<comment type="caution">
    <text evidence="10">The sequence shown here is derived from an EMBL/GenBank/DDBJ whole genome shotgun (WGS) entry which is preliminary data.</text>
</comment>
<protein>
    <recommendedName>
        <fullName evidence="9">C2H2-type domain-containing protein</fullName>
    </recommendedName>
</protein>
<sequence>MSDNSSLLRQGKGGDGTQLIEDEPLQQMSFTDLSNYFVKEEQEKEEKLNNFKNGKLLNTPSLSNSDISILDTASQSFKSSEAKRAKIHKCSYPNCGKSFTRPSILKEHIHVKHLNIRKYKCDECGLSYTKKLHLQRHYISSHAIEDKPFACSFCDKKLLTKQHLETHERTHVKPFKCEFNDQCDAGFTTAKLLETHIQRAHVSKHEERLTCQFCKKKYQSPSKLRQHLLKGHNSDNQQLTEKIEKDGNSAFDNNLLILQKSLKQNKYQCSSHGCSKSFNTWSLLQQHMKNDHPKLQCLICNKKCVGEQGLQMHMMIHDENMSNKIWKCLICENKFAKKLELVDHCKEIHQLDIDQHKQFLTKIEENEGENKMDEDFVNTMDNYEKSITIKKRVRKTDVDLWKSNIKILNKIDNGDSMAEVLLNSIGKKYECRIKSCYRKFKRKENYETHLKKHEEYIEKMALINDTNACINEK</sequence>
<dbReference type="PANTHER" id="PTHR24394">
    <property type="entry name" value="ZINC FINGER PROTEIN"/>
    <property type="match status" value="1"/>
</dbReference>
<evidence type="ECO:0000256" key="4">
    <source>
        <dbReference type="ARBA" id="ARBA00022771"/>
    </source>
</evidence>
<keyword evidence="11" id="KW-1185">Reference proteome</keyword>
<evidence type="ECO:0000313" key="10">
    <source>
        <dbReference type="EMBL" id="OBA28205.1"/>
    </source>
</evidence>
<dbReference type="PANTHER" id="PTHR24394:SF29">
    <property type="entry name" value="MYONEURIN"/>
    <property type="match status" value="1"/>
</dbReference>
<dbReference type="SUPFAM" id="SSF57667">
    <property type="entry name" value="beta-beta-alpha zinc fingers"/>
    <property type="match status" value="3"/>
</dbReference>
<gene>
    <name evidence="10" type="ORF">HANVADRAFT_51540</name>
</gene>
<evidence type="ECO:0000259" key="9">
    <source>
        <dbReference type="PROSITE" id="PS50157"/>
    </source>
</evidence>
<proteinExistence type="predicted"/>
<dbReference type="InterPro" id="IPR013087">
    <property type="entry name" value="Znf_C2H2_type"/>
</dbReference>
<reference evidence="11" key="1">
    <citation type="journal article" date="2016" name="Proc. Natl. Acad. Sci. U.S.A.">
        <title>Comparative genomics of biotechnologically important yeasts.</title>
        <authorList>
            <person name="Riley R."/>
            <person name="Haridas S."/>
            <person name="Wolfe K.H."/>
            <person name="Lopes M.R."/>
            <person name="Hittinger C.T."/>
            <person name="Goeker M."/>
            <person name="Salamov A.A."/>
            <person name="Wisecaver J.H."/>
            <person name="Long T.M."/>
            <person name="Calvey C.H."/>
            <person name="Aerts A.L."/>
            <person name="Barry K.W."/>
            <person name="Choi C."/>
            <person name="Clum A."/>
            <person name="Coughlan A.Y."/>
            <person name="Deshpande S."/>
            <person name="Douglass A.P."/>
            <person name="Hanson S.J."/>
            <person name="Klenk H.-P."/>
            <person name="LaButti K.M."/>
            <person name="Lapidus A."/>
            <person name="Lindquist E.A."/>
            <person name="Lipzen A.M."/>
            <person name="Meier-Kolthoff J.P."/>
            <person name="Ohm R.A."/>
            <person name="Otillar R.P."/>
            <person name="Pangilinan J.L."/>
            <person name="Peng Y."/>
            <person name="Rokas A."/>
            <person name="Rosa C.A."/>
            <person name="Scheuner C."/>
            <person name="Sibirny A.A."/>
            <person name="Slot J.C."/>
            <person name="Stielow J.B."/>
            <person name="Sun H."/>
            <person name="Kurtzman C.P."/>
            <person name="Blackwell M."/>
            <person name="Grigoriev I.V."/>
            <person name="Jeffries T.W."/>
        </authorList>
    </citation>
    <scope>NUCLEOTIDE SEQUENCE [LARGE SCALE GENOMIC DNA]</scope>
    <source>
        <strain evidence="11">NRRL Y-1626</strain>
    </source>
</reference>
<evidence type="ECO:0000256" key="2">
    <source>
        <dbReference type="ARBA" id="ARBA00022723"/>
    </source>
</evidence>
<evidence type="ECO:0000313" key="11">
    <source>
        <dbReference type="Proteomes" id="UP000092321"/>
    </source>
</evidence>
<feature type="region of interest" description="Disordered" evidence="8">
    <location>
        <begin position="1"/>
        <end position="24"/>
    </location>
</feature>
<feature type="domain" description="C2H2-type" evidence="9">
    <location>
        <begin position="209"/>
        <end position="237"/>
    </location>
</feature>
<feature type="domain" description="C2H2-type" evidence="9">
    <location>
        <begin position="429"/>
        <end position="453"/>
    </location>
</feature>
<evidence type="ECO:0000256" key="3">
    <source>
        <dbReference type="ARBA" id="ARBA00022737"/>
    </source>
</evidence>
<evidence type="ECO:0000256" key="6">
    <source>
        <dbReference type="ARBA" id="ARBA00023242"/>
    </source>
</evidence>
<dbReference type="FunFam" id="3.30.160.60:FF:000446">
    <property type="entry name" value="Zinc finger protein"/>
    <property type="match status" value="1"/>
</dbReference>
<keyword evidence="4 7" id="KW-0863">Zinc-finger</keyword>
<dbReference type="Gene3D" id="3.30.160.60">
    <property type="entry name" value="Classic Zinc Finger"/>
    <property type="match status" value="5"/>
</dbReference>